<reference evidence="2" key="1">
    <citation type="journal article" date="2021" name="bioRxiv">
        <title>Whole Genome Assembly and Annotation of Northern Wild Rice, Zizania palustris L., Supports a Whole Genome Duplication in the Zizania Genus.</title>
        <authorList>
            <person name="Haas M."/>
            <person name="Kono T."/>
            <person name="Macchietto M."/>
            <person name="Millas R."/>
            <person name="McGilp L."/>
            <person name="Shao M."/>
            <person name="Duquette J."/>
            <person name="Hirsch C.N."/>
            <person name="Kimball J."/>
        </authorList>
    </citation>
    <scope>NUCLEOTIDE SEQUENCE</scope>
    <source>
        <tissue evidence="2">Fresh leaf tissue</tissue>
    </source>
</reference>
<dbReference type="OrthoDB" id="695233at2759"/>
<dbReference type="GO" id="GO:1901259">
    <property type="term" value="P:chloroplast rRNA processing"/>
    <property type="evidence" value="ECO:0007669"/>
    <property type="project" value="TreeGrafter"/>
</dbReference>
<reference evidence="2" key="2">
    <citation type="submission" date="2021-02" db="EMBL/GenBank/DDBJ databases">
        <authorList>
            <person name="Kimball J.A."/>
            <person name="Haas M.W."/>
            <person name="Macchietto M."/>
            <person name="Kono T."/>
            <person name="Duquette J."/>
            <person name="Shao M."/>
        </authorList>
    </citation>
    <scope>NUCLEOTIDE SEQUENCE</scope>
    <source>
        <tissue evidence="2">Fresh leaf tissue</tissue>
    </source>
</reference>
<dbReference type="PANTHER" id="PTHR33415">
    <property type="entry name" value="PROTEIN EMBRYO DEFECTIVE 514"/>
    <property type="match status" value="1"/>
</dbReference>
<sequence length="280" mass="31262">MALAAALSRAAARLLRPLGPQPSPLLSLRSRQLCGLPSDDTPAAPGAAKPSKAEIIADVGPVIKVVKDVLHSDRCLPRHQFLKIFTFRYGDGEFLNSDDEKIIVEKLLVHHPRSNDKIGCGLNAIMVDRHTDFRETRCLYVVRTNGDTEDFSYRKCLRGCPAHFLVVKNRKPFDLMQPLVDRQHQTLQGQNPMHGNYILFEDGNNNMHQRCCPFPHATQDWIHTAALVLRPRRHWPPPPPRAPAVSGRRLVPAPPPTDCTLPADSGRRPLSLLQVSLICS</sequence>
<dbReference type="GO" id="GO:0009507">
    <property type="term" value="C:chloroplast"/>
    <property type="evidence" value="ECO:0007669"/>
    <property type="project" value="TreeGrafter"/>
</dbReference>
<dbReference type="GO" id="GO:0009658">
    <property type="term" value="P:chloroplast organization"/>
    <property type="evidence" value="ECO:0007669"/>
    <property type="project" value="TreeGrafter"/>
</dbReference>
<name>A0A8J5RHP9_ZIZPA</name>
<evidence type="ECO:0000313" key="2">
    <source>
        <dbReference type="EMBL" id="KAG8049423.1"/>
    </source>
</evidence>
<dbReference type="Pfam" id="PF11523">
    <property type="entry name" value="DUF3223"/>
    <property type="match status" value="1"/>
</dbReference>
<gene>
    <name evidence="2" type="ORF">GUJ93_ZPchr0009g1244</name>
</gene>
<comment type="caution">
    <text evidence="2">The sequence shown here is derived from an EMBL/GenBank/DDBJ whole genome shotgun (WGS) entry which is preliminary data.</text>
</comment>
<evidence type="ECO:0000256" key="1">
    <source>
        <dbReference type="SAM" id="MobiDB-lite"/>
    </source>
</evidence>
<dbReference type="InterPro" id="IPR044673">
    <property type="entry name" value="DCL-like"/>
</dbReference>
<dbReference type="PANTHER" id="PTHR33415:SF23">
    <property type="entry name" value="OS09G0112400 PROTEIN"/>
    <property type="match status" value="1"/>
</dbReference>
<accession>A0A8J5RHP9</accession>
<dbReference type="AlphaFoldDB" id="A0A8J5RHP9"/>
<proteinExistence type="predicted"/>
<keyword evidence="3" id="KW-1185">Reference proteome</keyword>
<dbReference type="Proteomes" id="UP000729402">
    <property type="component" value="Unassembled WGS sequence"/>
</dbReference>
<organism evidence="2 3">
    <name type="scientific">Zizania palustris</name>
    <name type="common">Northern wild rice</name>
    <dbReference type="NCBI Taxonomy" id="103762"/>
    <lineage>
        <taxon>Eukaryota</taxon>
        <taxon>Viridiplantae</taxon>
        <taxon>Streptophyta</taxon>
        <taxon>Embryophyta</taxon>
        <taxon>Tracheophyta</taxon>
        <taxon>Spermatophyta</taxon>
        <taxon>Magnoliopsida</taxon>
        <taxon>Liliopsida</taxon>
        <taxon>Poales</taxon>
        <taxon>Poaceae</taxon>
        <taxon>BOP clade</taxon>
        <taxon>Oryzoideae</taxon>
        <taxon>Oryzeae</taxon>
        <taxon>Zizaniinae</taxon>
        <taxon>Zizania</taxon>
    </lineage>
</organism>
<evidence type="ECO:0000313" key="3">
    <source>
        <dbReference type="Proteomes" id="UP000729402"/>
    </source>
</evidence>
<protein>
    <submittedName>
        <fullName evidence="2">Uncharacterized protein</fullName>
    </submittedName>
</protein>
<feature type="region of interest" description="Disordered" evidence="1">
    <location>
        <begin position="233"/>
        <end position="254"/>
    </location>
</feature>
<dbReference type="EMBL" id="JAAALK010000289">
    <property type="protein sequence ID" value="KAG8049423.1"/>
    <property type="molecule type" value="Genomic_DNA"/>
</dbReference>